<feature type="domain" description="C-type lectin" evidence="3">
    <location>
        <begin position="39"/>
        <end position="157"/>
    </location>
</feature>
<dbReference type="SMART" id="SM00034">
    <property type="entry name" value="CLECT"/>
    <property type="match status" value="1"/>
</dbReference>
<dbReference type="InterPro" id="IPR001304">
    <property type="entry name" value="C-type_lectin-like"/>
</dbReference>
<dbReference type="SUPFAM" id="SSF56436">
    <property type="entry name" value="C-type lectin-like"/>
    <property type="match status" value="1"/>
</dbReference>
<name>A0A913Z000_PATMI</name>
<dbReference type="InterPro" id="IPR003609">
    <property type="entry name" value="Pan_app"/>
</dbReference>
<dbReference type="GO" id="GO:0030246">
    <property type="term" value="F:carbohydrate binding"/>
    <property type="evidence" value="ECO:0007669"/>
    <property type="project" value="UniProtKB-KW"/>
</dbReference>
<evidence type="ECO:0000313" key="6">
    <source>
        <dbReference type="Proteomes" id="UP000887568"/>
    </source>
</evidence>
<feature type="domain" description="Apple" evidence="4">
    <location>
        <begin position="183"/>
        <end position="265"/>
    </location>
</feature>
<dbReference type="EnsemblMetazoa" id="XM_038189059.1">
    <property type="protein sequence ID" value="XP_038044987.1"/>
    <property type="gene ID" value="LOC119719584"/>
</dbReference>
<feature type="signal peptide" evidence="2">
    <location>
        <begin position="1"/>
        <end position="17"/>
    </location>
</feature>
<reference evidence="5" key="1">
    <citation type="submission" date="2022-11" db="UniProtKB">
        <authorList>
            <consortium name="EnsemblMetazoa"/>
        </authorList>
    </citation>
    <scope>IDENTIFICATION</scope>
</reference>
<dbReference type="CDD" id="cd00037">
    <property type="entry name" value="CLECT"/>
    <property type="match status" value="1"/>
</dbReference>
<protein>
    <recommendedName>
        <fullName evidence="7">C-type lectin</fullName>
    </recommendedName>
</protein>
<sequence length="267" mass="30307">MCLFRVLLLMVGPAVTAVGADNCPSAVVDASCPPSWILWGHSCYRLTDAPHHWYQSMLACHDMGAKMAVPYSPQENEFMMQMAQNETKYWIGCRDIINEGTWECDAQGDGEPYLNWWDGNPENYGDYEHCLISLPYYYNNGNINDHECYTFFRTICVKKQDKCIHHPVQPACGYPPTRARNYCFTTDADGQLLNSCLLDHVIGEFVTKSSPQCASACILEPRCHSFNIKHNHQGQTICQINNATRCNDPAQFQEIGSYCIYAQECIN</sequence>
<dbReference type="RefSeq" id="XP_038044987.1">
    <property type="nucleotide sequence ID" value="XM_038189059.1"/>
</dbReference>
<dbReference type="OrthoDB" id="2142683at2759"/>
<dbReference type="Gene3D" id="3.10.100.10">
    <property type="entry name" value="Mannose-Binding Protein A, subunit A"/>
    <property type="match status" value="1"/>
</dbReference>
<dbReference type="PANTHER" id="PTHR22799">
    <property type="entry name" value="TETRANECTIN-RELATED"/>
    <property type="match status" value="1"/>
</dbReference>
<evidence type="ECO:0000313" key="5">
    <source>
        <dbReference type="EnsemblMetazoa" id="XP_038044987.1"/>
    </source>
</evidence>
<accession>A0A913Z000</accession>
<evidence type="ECO:0000256" key="1">
    <source>
        <dbReference type="ARBA" id="ARBA00022734"/>
    </source>
</evidence>
<dbReference type="PROSITE" id="PS50948">
    <property type="entry name" value="PAN"/>
    <property type="match status" value="1"/>
</dbReference>
<dbReference type="PROSITE" id="PS50041">
    <property type="entry name" value="C_TYPE_LECTIN_2"/>
    <property type="match status" value="1"/>
</dbReference>
<organism evidence="5 6">
    <name type="scientific">Patiria miniata</name>
    <name type="common">Bat star</name>
    <name type="synonym">Asterina miniata</name>
    <dbReference type="NCBI Taxonomy" id="46514"/>
    <lineage>
        <taxon>Eukaryota</taxon>
        <taxon>Metazoa</taxon>
        <taxon>Echinodermata</taxon>
        <taxon>Eleutherozoa</taxon>
        <taxon>Asterozoa</taxon>
        <taxon>Asteroidea</taxon>
        <taxon>Valvatacea</taxon>
        <taxon>Valvatida</taxon>
        <taxon>Asterinidae</taxon>
        <taxon>Patiria</taxon>
    </lineage>
</organism>
<dbReference type="InterPro" id="IPR016187">
    <property type="entry name" value="CTDL_fold"/>
</dbReference>
<dbReference type="Pfam" id="PF00059">
    <property type="entry name" value="Lectin_C"/>
    <property type="match status" value="1"/>
</dbReference>
<proteinExistence type="predicted"/>
<dbReference type="InterPro" id="IPR016186">
    <property type="entry name" value="C-type_lectin-like/link_sf"/>
</dbReference>
<evidence type="ECO:0000256" key="2">
    <source>
        <dbReference type="SAM" id="SignalP"/>
    </source>
</evidence>
<evidence type="ECO:0000259" key="4">
    <source>
        <dbReference type="PROSITE" id="PS50948"/>
    </source>
</evidence>
<dbReference type="GeneID" id="119719584"/>
<keyword evidence="2" id="KW-0732">Signal</keyword>
<dbReference type="OMA" id="NINDHEC"/>
<evidence type="ECO:0008006" key="7">
    <source>
        <dbReference type="Google" id="ProtNLM"/>
    </source>
</evidence>
<keyword evidence="6" id="KW-1185">Reference proteome</keyword>
<dbReference type="Proteomes" id="UP000887568">
    <property type="component" value="Unplaced"/>
</dbReference>
<feature type="chain" id="PRO_5037010788" description="C-type lectin" evidence="2">
    <location>
        <begin position="18"/>
        <end position="267"/>
    </location>
</feature>
<keyword evidence="1" id="KW-0430">Lectin</keyword>
<dbReference type="AlphaFoldDB" id="A0A913Z000"/>
<dbReference type="InterPro" id="IPR051663">
    <property type="entry name" value="CLec_Tetranectin-domain"/>
</dbReference>
<evidence type="ECO:0000259" key="3">
    <source>
        <dbReference type="PROSITE" id="PS50041"/>
    </source>
</evidence>
<dbReference type="PANTHER" id="PTHR22799:SF6">
    <property type="entry name" value="C-TYPE LECTIN DOMAIN FAMILY 4 MEMBER M-LIKE"/>
    <property type="match status" value="1"/>
</dbReference>